<dbReference type="AlphaFoldDB" id="A0A5M6IQJ4"/>
<feature type="coiled-coil region" evidence="1">
    <location>
        <begin position="208"/>
        <end position="235"/>
    </location>
</feature>
<dbReference type="Proteomes" id="UP000325255">
    <property type="component" value="Unassembled WGS sequence"/>
</dbReference>
<keyword evidence="1" id="KW-0175">Coiled coil</keyword>
<keyword evidence="3" id="KW-1185">Reference proteome</keyword>
<comment type="caution">
    <text evidence="2">The sequence shown here is derived from an EMBL/GenBank/DDBJ whole genome shotgun (WGS) entry which is preliminary data.</text>
</comment>
<evidence type="ECO:0000313" key="2">
    <source>
        <dbReference type="EMBL" id="KAA5609838.1"/>
    </source>
</evidence>
<sequence length="334" mass="34432">MPLPLILGAVAIAAGGWGVKKGFDAKADFSRAKSITTEAQSTFEEGREELEAVRRIVQQRLESLGKEKAFLYERGLIPFVDYFQKIKNIDFHDPNIASGLRLAVNAADMLEVQEIALRMVDVLQGGAAALGSGALAGLAAFGGVGALATASTGAAISGLAGAAATNATLAWFGGGSLAAGGMGMAGGAAVLGGIVAGPVLAVGGMVMASKAAKAVEDAQANLAKAAAAVEEMKTAEVAARTIQRRAEEMADVLEKLEDCFMPALVDLRALVAEATDYATYDAAERQLVMRCAALAKTVKNVLEAPLFDADGAVTRESRRAVQEARDFVAKLASM</sequence>
<protein>
    <recommendedName>
        <fullName evidence="4">Chemotaxis protein</fullName>
    </recommendedName>
</protein>
<reference evidence="2 3" key="1">
    <citation type="submission" date="2019-09" db="EMBL/GenBank/DDBJ databases">
        <title>Genome sequence of Rhodovastum atsumiense, a diverse member of the Acetobacteraceae family of non-sulfur purple photosynthetic bacteria.</title>
        <authorList>
            <person name="Meyer T."/>
            <person name="Kyndt J."/>
        </authorList>
    </citation>
    <scope>NUCLEOTIDE SEQUENCE [LARGE SCALE GENOMIC DNA]</scope>
    <source>
        <strain evidence="2 3">DSM 21279</strain>
    </source>
</reference>
<gene>
    <name evidence="2" type="ORF">F1189_22370</name>
</gene>
<name>A0A5M6IQJ4_9PROT</name>
<accession>A0A5M6IQJ4</accession>
<dbReference type="RefSeq" id="WP_150043104.1">
    <property type="nucleotide sequence ID" value="NZ_OW485601.1"/>
</dbReference>
<evidence type="ECO:0000256" key="1">
    <source>
        <dbReference type="SAM" id="Coils"/>
    </source>
</evidence>
<evidence type="ECO:0000313" key="3">
    <source>
        <dbReference type="Proteomes" id="UP000325255"/>
    </source>
</evidence>
<organism evidence="2 3">
    <name type="scientific">Rhodovastum atsumiense</name>
    <dbReference type="NCBI Taxonomy" id="504468"/>
    <lineage>
        <taxon>Bacteria</taxon>
        <taxon>Pseudomonadati</taxon>
        <taxon>Pseudomonadota</taxon>
        <taxon>Alphaproteobacteria</taxon>
        <taxon>Acetobacterales</taxon>
        <taxon>Acetobacteraceae</taxon>
        <taxon>Rhodovastum</taxon>
    </lineage>
</organism>
<evidence type="ECO:0008006" key="4">
    <source>
        <dbReference type="Google" id="ProtNLM"/>
    </source>
</evidence>
<dbReference type="EMBL" id="VWPK01000043">
    <property type="protein sequence ID" value="KAA5609838.1"/>
    <property type="molecule type" value="Genomic_DNA"/>
</dbReference>
<dbReference type="OrthoDB" id="9204722at2"/>
<proteinExistence type="predicted"/>